<feature type="domain" description="VOC" evidence="1">
    <location>
        <begin position="6"/>
        <end position="136"/>
    </location>
</feature>
<dbReference type="PROSITE" id="PS51819">
    <property type="entry name" value="VOC"/>
    <property type="match status" value="1"/>
</dbReference>
<name>A0ABV6UIU7_9ACTN</name>
<dbReference type="Pfam" id="PF13669">
    <property type="entry name" value="Glyoxalase_4"/>
    <property type="match status" value="1"/>
</dbReference>
<proteinExistence type="predicted"/>
<dbReference type="Proteomes" id="UP001592528">
    <property type="component" value="Unassembled WGS sequence"/>
</dbReference>
<accession>A0ABV6UIU7</accession>
<keyword evidence="3" id="KW-1185">Reference proteome</keyword>
<protein>
    <submittedName>
        <fullName evidence="2">VOC family protein</fullName>
    </submittedName>
</protein>
<organism evidence="2 3">
    <name type="scientific">Streptacidiphilus cavernicola</name>
    <dbReference type="NCBI Taxonomy" id="3342716"/>
    <lineage>
        <taxon>Bacteria</taxon>
        <taxon>Bacillati</taxon>
        <taxon>Actinomycetota</taxon>
        <taxon>Actinomycetes</taxon>
        <taxon>Kitasatosporales</taxon>
        <taxon>Streptomycetaceae</taxon>
        <taxon>Streptacidiphilus</taxon>
    </lineage>
</organism>
<gene>
    <name evidence="2" type="ORF">ACEZDJ_08685</name>
</gene>
<dbReference type="InterPro" id="IPR037523">
    <property type="entry name" value="VOC_core"/>
</dbReference>
<sequence>MLNPEDQFHVGIVVEDFEGTLEQLSSLFGYDWCDETGGPVALELPTGAAVLDMRCTFSRTSPRLEVVRRIPGTLWEPVPGSTLHHVGYWSDDVAGDTLKLEDHGYVIEATRPGADGGLFFAFLRSARGPRVELVTRGVQPHLEQYWAQPSATPATDTGRNSS</sequence>
<comment type="caution">
    <text evidence="2">The sequence shown here is derived from an EMBL/GenBank/DDBJ whole genome shotgun (WGS) entry which is preliminary data.</text>
</comment>
<dbReference type="EMBL" id="JBHEZZ010000004">
    <property type="protein sequence ID" value="MFC1401361.1"/>
    <property type="molecule type" value="Genomic_DNA"/>
</dbReference>
<evidence type="ECO:0000313" key="3">
    <source>
        <dbReference type="Proteomes" id="UP001592528"/>
    </source>
</evidence>
<dbReference type="RefSeq" id="WP_030260222.1">
    <property type="nucleotide sequence ID" value="NZ_JBHEZZ010000004.1"/>
</dbReference>
<evidence type="ECO:0000313" key="2">
    <source>
        <dbReference type="EMBL" id="MFC1401361.1"/>
    </source>
</evidence>
<dbReference type="SUPFAM" id="SSF54593">
    <property type="entry name" value="Glyoxalase/Bleomycin resistance protein/Dihydroxybiphenyl dioxygenase"/>
    <property type="match status" value="1"/>
</dbReference>
<dbReference type="InterPro" id="IPR029068">
    <property type="entry name" value="Glyas_Bleomycin-R_OHBP_Dase"/>
</dbReference>
<reference evidence="2 3" key="1">
    <citation type="submission" date="2024-09" db="EMBL/GenBank/DDBJ databases">
        <authorList>
            <person name="Lee S.D."/>
        </authorList>
    </citation>
    <scope>NUCLEOTIDE SEQUENCE [LARGE SCALE GENOMIC DNA]</scope>
    <source>
        <strain evidence="2 3">N1-5</strain>
    </source>
</reference>
<dbReference type="Gene3D" id="3.10.180.10">
    <property type="entry name" value="2,3-Dihydroxybiphenyl 1,2-Dioxygenase, domain 1"/>
    <property type="match status" value="1"/>
</dbReference>
<evidence type="ECO:0000259" key="1">
    <source>
        <dbReference type="PROSITE" id="PS51819"/>
    </source>
</evidence>